<feature type="transmembrane region" description="Helical" evidence="1">
    <location>
        <begin position="20"/>
        <end position="40"/>
    </location>
</feature>
<evidence type="ECO:0000256" key="1">
    <source>
        <dbReference type="SAM" id="Phobius"/>
    </source>
</evidence>
<evidence type="ECO:0000313" key="2">
    <source>
        <dbReference type="EMBL" id="KAJ6721927.1"/>
    </source>
</evidence>
<sequence>MGILTLSAGSRKPNETMRILLTTFFGVVFGFLIGVSFPTLSLTKSNKSSGFFPVIDLAYSEGKSGI</sequence>
<accession>A0A9Q0U1Y4</accession>
<keyword evidence="1" id="KW-0812">Transmembrane</keyword>
<evidence type="ECO:0000313" key="3">
    <source>
        <dbReference type="Proteomes" id="UP001151529"/>
    </source>
</evidence>
<reference evidence="2" key="1">
    <citation type="submission" date="2022-11" db="EMBL/GenBank/DDBJ databases">
        <authorList>
            <person name="Hyden B.L."/>
            <person name="Feng K."/>
            <person name="Yates T."/>
            <person name="Jawdy S."/>
            <person name="Smart L.B."/>
            <person name="Muchero W."/>
        </authorList>
    </citation>
    <scope>NUCLEOTIDE SEQUENCE</scope>
    <source>
        <tissue evidence="2">Shoot tip</tissue>
    </source>
</reference>
<name>A0A9Q0U1Y4_SALVM</name>
<organism evidence="2 3">
    <name type="scientific">Salix viminalis</name>
    <name type="common">Common osier</name>
    <name type="synonym">Basket willow</name>
    <dbReference type="NCBI Taxonomy" id="40686"/>
    <lineage>
        <taxon>Eukaryota</taxon>
        <taxon>Viridiplantae</taxon>
        <taxon>Streptophyta</taxon>
        <taxon>Embryophyta</taxon>
        <taxon>Tracheophyta</taxon>
        <taxon>Spermatophyta</taxon>
        <taxon>Magnoliopsida</taxon>
        <taxon>eudicotyledons</taxon>
        <taxon>Gunneridae</taxon>
        <taxon>Pentapetalae</taxon>
        <taxon>rosids</taxon>
        <taxon>fabids</taxon>
        <taxon>Malpighiales</taxon>
        <taxon>Salicaceae</taxon>
        <taxon>Saliceae</taxon>
        <taxon>Salix</taxon>
    </lineage>
</organism>
<gene>
    <name evidence="2" type="ORF">OIU85_024963</name>
</gene>
<protein>
    <submittedName>
        <fullName evidence="2">Uncharacterized protein</fullName>
    </submittedName>
</protein>
<keyword evidence="3" id="KW-1185">Reference proteome</keyword>
<dbReference type="Proteomes" id="UP001151529">
    <property type="component" value="Chromosome 10"/>
</dbReference>
<keyword evidence="1" id="KW-1133">Transmembrane helix</keyword>
<dbReference type="AlphaFoldDB" id="A0A9Q0U1Y4"/>
<reference evidence="2" key="2">
    <citation type="journal article" date="2023" name="Int. J. Mol. Sci.">
        <title>De Novo Assembly and Annotation of 11 Diverse Shrub Willow (Salix) Genomes Reveals Novel Gene Organization in Sex-Linked Regions.</title>
        <authorList>
            <person name="Hyden B."/>
            <person name="Feng K."/>
            <person name="Yates T.B."/>
            <person name="Jawdy S."/>
            <person name="Cereghino C."/>
            <person name="Smart L.B."/>
            <person name="Muchero W."/>
        </authorList>
    </citation>
    <scope>NUCLEOTIDE SEQUENCE [LARGE SCALE GENOMIC DNA]</scope>
    <source>
        <tissue evidence="2">Shoot tip</tissue>
    </source>
</reference>
<proteinExistence type="predicted"/>
<comment type="caution">
    <text evidence="2">The sequence shown here is derived from an EMBL/GenBank/DDBJ whole genome shotgun (WGS) entry which is preliminary data.</text>
</comment>
<dbReference type="EMBL" id="JAPFFL010000006">
    <property type="protein sequence ID" value="KAJ6721927.1"/>
    <property type="molecule type" value="Genomic_DNA"/>
</dbReference>
<keyword evidence="1" id="KW-0472">Membrane</keyword>